<dbReference type="InterPro" id="IPR015421">
    <property type="entry name" value="PyrdxlP-dep_Trfase_major"/>
</dbReference>
<protein>
    <submittedName>
        <fullName evidence="3">Glutamine--scyllo-inositol aminotransferase</fullName>
    </submittedName>
</protein>
<sequence>MTISDTFDAVHPVNDRYTPPQTGELDQIAAVFTDGRLSGGAPVLAEYERALADWFGVRRAVAVNSGSSAIHAAFVALDVRPGDEVLVPATAPIPTALPILTCGAIPVIVDTGPGSLALHAADLKAKITARTKAAISLPLWGYPVDDADAATVLAEAGVPLIEDACQAHGTRIRGQYAGTRYRAGCFSTHDRKLLSTGEGGFVLTDDLELADRIDHYTHLGHLKGTQHGVNYKLAAPLAAIGLTRLRELHTQLQQRRDNAHQILAGLPRDGSILAELPYAKGDEPNYYNLVLTTRPDKAEATATAFAAAGLPPDSSRYRYKPLYHQPIFAQYATPCPNAEQLTATTIQLPVHPGMTPSALRWVTDRTHALAEGQP</sequence>
<dbReference type="GO" id="GO:0008483">
    <property type="term" value="F:transaminase activity"/>
    <property type="evidence" value="ECO:0007669"/>
    <property type="project" value="UniProtKB-KW"/>
</dbReference>
<keyword evidence="3" id="KW-0032">Aminotransferase</keyword>
<comment type="similarity">
    <text evidence="2">Belongs to the DegT/DnrJ/EryC1 family.</text>
</comment>
<dbReference type="Proteomes" id="UP000604117">
    <property type="component" value="Unassembled WGS sequence"/>
</dbReference>
<name>A0ABQ4CKQ6_9ACTN</name>
<accession>A0ABQ4CKQ6</accession>
<keyword evidence="2" id="KW-0663">Pyridoxal phosphate</keyword>
<organism evidence="3 4">
    <name type="scientific">Asanoa siamensis</name>
    <dbReference type="NCBI Taxonomy" id="926357"/>
    <lineage>
        <taxon>Bacteria</taxon>
        <taxon>Bacillati</taxon>
        <taxon>Actinomycetota</taxon>
        <taxon>Actinomycetes</taxon>
        <taxon>Micromonosporales</taxon>
        <taxon>Micromonosporaceae</taxon>
        <taxon>Asanoa</taxon>
    </lineage>
</organism>
<dbReference type="EMBL" id="BONE01000008">
    <property type="protein sequence ID" value="GIF71871.1"/>
    <property type="molecule type" value="Genomic_DNA"/>
</dbReference>
<evidence type="ECO:0000313" key="4">
    <source>
        <dbReference type="Proteomes" id="UP000604117"/>
    </source>
</evidence>
<dbReference type="RefSeq" id="WP_203711344.1">
    <property type="nucleotide sequence ID" value="NZ_BONE01000008.1"/>
</dbReference>
<dbReference type="PIRSF" id="PIRSF000390">
    <property type="entry name" value="PLP_StrS"/>
    <property type="match status" value="1"/>
</dbReference>
<evidence type="ECO:0000256" key="2">
    <source>
        <dbReference type="RuleBase" id="RU004508"/>
    </source>
</evidence>
<evidence type="ECO:0000256" key="1">
    <source>
        <dbReference type="ARBA" id="ARBA00001933"/>
    </source>
</evidence>
<proteinExistence type="inferred from homology"/>
<evidence type="ECO:0000313" key="3">
    <source>
        <dbReference type="EMBL" id="GIF71871.1"/>
    </source>
</evidence>
<dbReference type="Gene3D" id="3.40.640.10">
    <property type="entry name" value="Type I PLP-dependent aspartate aminotransferase-like (Major domain)"/>
    <property type="match status" value="1"/>
</dbReference>
<comment type="caution">
    <text evidence="3">The sequence shown here is derived from an EMBL/GenBank/DDBJ whole genome shotgun (WGS) entry which is preliminary data.</text>
</comment>
<dbReference type="InterPro" id="IPR015422">
    <property type="entry name" value="PyrdxlP-dep_Trfase_small"/>
</dbReference>
<dbReference type="SUPFAM" id="SSF53383">
    <property type="entry name" value="PLP-dependent transferases"/>
    <property type="match status" value="1"/>
</dbReference>
<dbReference type="PANTHER" id="PTHR30244">
    <property type="entry name" value="TRANSAMINASE"/>
    <property type="match status" value="1"/>
</dbReference>
<dbReference type="Pfam" id="PF01041">
    <property type="entry name" value="DegT_DnrJ_EryC1"/>
    <property type="match status" value="1"/>
</dbReference>
<reference evidence="3 4" key="1">
    <citation type="submission" date="2021-01" db="EMBL/GenBank/DDBJ databases">
        <title>Whole genome shotgun sequence of Asanoa siamensis NBRC 107932.</title>
        <authorList>
            <person name="Komaki H."/>
            <person name="Tamura T."/>
        </authorList>
    </citation>
    <scope>NUCLEOTIDE SEQUENCE [LARGE SCALE GENOMIC DNA]</scope>
    <source>
        <strain evidence="3 4">NBRC 107932</strain>
    </source>
</reference>
<gene>
    <name evidence="3" type="ORF">Asi02nite_13890</name>
</gene>
<keyword evidence="4" id="KW-1185">Reference proteome</keyword>
<comment type="cofactor">
    <cofactor evidence="1">
        <name>pyridoxal 5'-phosphate</name>
        <dbReference type="ChEBI" id="CHEBI:597326"/>
    </cofactor>
</comment>
<dbReference type="InterPro" id="IPR000653">
    <property type="entry name" value="DegT/StrS_aminotransferase"/>
</dbReference>
<keyword evidence="3" id="KW-0808">Transferase</keyword>
<dbReference type="Gene3D" id="3.90.1150.10">
    <property type="entry name" value="Aspartate Aminotransferase, domain 1"/>
    <property type="match status" value="1"/>
</dbReference>
<dbReference type="PANTHER" id="PTHR30244:SF34">
    <property type="entry name" value="DTDP-4-AMINO-4,6-DIDEOXYGALACTOSE TRANSAMINASE"/>
    <property type="match status" value="1"/>
</dbReference>
<dbReference type="InterPro" id="IPR015424">
    <property type="entry name" value="PyrdxlP-dep_Trfase"/>
</dbReference>